<dbReference type="EC" id="3.5.1.89" evidence="2"/>
<protein>
    <recommendedName>
        <fullName evidence="2">N-acetylglucosaminylphosphatidylinositol deacetylase</fullName>
        <ecNumber evidence="2">3.5.1.89</ecNumber>
    </recommendedName>
</protein>
<evidence type="ECO:0000256" key="2">
    <source>
        <dbReference type="ARBA" id="ARBA00012176"/>
    </source>
</evidence>
<dbReference type="GO" id="GO:0006506">
    <property type="term" value="P:GPI anchor biosynthetic process"/>
    <property type="evidence" value="ECO:0007669"/>
    <property type="project" value="UniProtKB-UniPathway"/>
</dbReference>
<organism evidence="5 6">
    <name type="scientific">Cyphellophora attinorum</name>
    <dbReference type="NCBI Taxonomy" id="1664694"/>
    <lineage>
        <taxon>Eukaryota</taxon>
        <taxon>Fungi</taxon>
        <taxon>Dikarya</taxon>
        <taxon>Ascomycota</taxon>
        <taxon>Pezizomycotina</taxon>
        <taxon>Eurotiomycetes</taxon>
        <taxon>Chaetothyriomycetidae</taxon>
        <taxon>Chaetothyriales</taxon>
        <taxon>Cyphellophoraceae</taxon>
        <taxon>Cyphellophora</taxon>
    </lineage>
</organism>
<dbReference type="GeneID" id="28731625"/>
<evidence type="ECO:0000313" key="5">
    <source>
        <dbReference type="EMBL" id="KPI35545.1"/>
    </source>
</evidence>
<dbReference type="GO" id="GO:0005783">
    <property type="term" value="C:endoplasmic reticulum"/>
    <property type="evidence" value="ECO:0007669"/>
    <property type="project" value="TreeGrafter"/>
</dbReference>
<dbReference type="InterPro" id="IPR003737">
    <property type="entry name" value="GlcNAc_PI_deacetylase-related"/>
</dbReference>
<evidence type="ECO:0000256" key="4">
    <source>
        <dbReference type="SAM" id="SignalP"/>
    </source>
</evidence>
<dbReference type="Gene3D" id="3.40.50.10320">
    <property type="entry name" value="LmbE-like"/>
    <property type="match status" value="1"/>
</dbReference>
<gene>
    <name evidence="5" type="ORF">AB675_10940</name>
</gene>
<dbReference type="Pfam" id="PF02585">
    <property type="entry name" value="PIG-L"/>
    <property type="match status" value="1"/>
</dbReference>
<dbReference type="InterPro" id="IPR024078">
    <property type="entry name" value="LmbE-like_dom_sf"/>
</dbReference>
<feature type="signal peptide" evidence="4">
    <location>
        <begin position="1"/>
        <end position="24"/>
    </location>
</feature>
<accession>A0A0N1HLS6</accession>
<dbReference type="OrthoDB" id="440160at2759"/>
<feature type="compositionally biased region" description="Basic and acidic residues" evidence="3">
    <location>
        <begin position="151"/>
        <end position="163"/>
    </location>
</feature>
<keyword evidence="4" id="KW-0732">Signal</keyword>
<evidence type="ECO:0000256" key="3">
    <source>
        <dbReference type="SAM" id="MobiDB-lite"/>
    </source>
</evidence>
<sequence>MATALIALLVAPVLFFALWHLTTSFAPPAPATLRNKRIILLIAHPDDESMFFSPTLQALTSPSLENHVKILCLSTGNADGLGDTRRKELEAAAVTLGIRKREDVFILDDEKRFKDGMDQKWSPDDISRVLASAFAPQLNGPPPSLTPPALEKNDKPSKSDKKTSSKSVKKSSKSSTPSPVPTTPPPPPAVPAGPRATIDVLVTFDNQGISSHPNHIALYNGARTFLSNLMRGHSGYACPVNLYTLTTVNIARKYSFIFDTIPTMLQGLISGGSKKIGDKVLFNSDMSRYWKARDAMISGHKSQMVWFRWGWISMGRYMVVNDLKRETIAGVA</sequence>
<reference evidence="5 6" key="1">
    <citation type="submission" date="2015-06" db="EMBL/GenBank/DDBJ databases">
        <title>Draft genome of the ant-associated black yeast Phialophora attae CBS 131958.</title>
        <authorList>
            <person name="Moreno L.F."/>
            <person name="Stielow B.J."/>
            <person name="de Hoog S."/>
            <person name="Vicente V.A."/>
            <person name="Weiss V.A."/>
            <person name="de Vries M."/>
            <person name="Cruz L.M."/>
            <person name="Souza E.M."/>
        </authorList>
    </citation>
    <scope>NUCLEOTIDE SEQUENCE [LARGE SCALE GENOMIC DNA]</scope>
    <source>
        <strain evidence="5 6">CBS 131958</strain>
    </source>
</reference>
<evidence type="ECO:0000256" key="1">
    <source>
        <dbReference type="ARBA" id="ARBA00006066"/>
    </source>
</evidence>
<keyword evidence="6" id="KW-1185">Reference proteome</keyword>
<comment type="caution">
    <text evidence="5">The sequence shown here is derived from an EMBL/GenBank/DDBJ whole genome shotgun (WGS) entry which is preliminary data.</text>
</comment>
<dbReference type="PANTHER" id="PTHR12993">
    <property type="entry name" value="N-ACETYLGLUCOSAMINYL-PHOSPHATIDYLINOSITOL DE-N-ACETYLASE-RELATED"/>
    <property type="match status" value="1"/>
</dbReference>
<dbReference type="UniPathway" id="UPA00196"/>
<dbReference type="VEuPathDB" id="FungiDB:AB675_10940"/>
<feature type="chain" id="PRO_5005873437" description="N-acetylglucosaminylphosphatidylinositol deacetylase" evidence="4">
    <location>
        <begin position="25"/>
        <end position="332"/>
    </location>
</feature>
<dbReference type="GO" id="GO:0016020">
    <property type="term" value="C:membrane"/>
    <property type="evidence" value="ECO:0007669"/>
    <property type="project" value="GOC"/>
</dbReference>
<feature type="compositionally biased region" description="Pro residues" evidence="3">
    <location>
        <begin position="178"/>
        <end position="191"/>
    </location>
</feature>
<evidence type="ECO:0000313" key="6">
    <source>
        <dbReference type="Proteomes" id="UP000038010"/>
    </source>
</evidence>
<proteinExistence type="inferred from homology"/>
<name>A0A0N1HLS6_9EURO</name>
<dbReference type="AlphaFoldDB" id="A0A0N1HLS6"/>
<dbReference type="GO" id="GO:0000225">
    <property type="term" value="F:N-acetylglucosaminylphosphatidylinositol deacetylase activity"/>
    <property type="evidence" value="ECO:0007669"/>
    <property type="project" value="UniProtKB-EC"/>
</dbReference>
<dbReference type="Proteomes" id="UP000038010">
    <property type="component" value="Unassembled WGS sequence"/>
</dbReference>
<comment type="similarity">
    <text evidence="1">Belongs to the PIGL family.</text>
</comment>
<dbReference type="RefSeq" id="XP_017995508.1">
    <property type="nucleotide sequence ID" value="XM_018139745.1"/>
</dbReference>
<dbReference type="STRING" id="1664694.A0A0N1HLS6"/>
<feature type="region of interest" description="Disordered" evidence="3">
    <location>
        <begin position="135"/>
        <end position="194"/>
    </location>
</feature>
<dbReference type="PANTHER" id="PTHR12993:SF11">
    <property type="entry name" value="N-ACETYLGLUCOSAMINYL-PHOSPHATIDYLINOSITOL DE-N-ACETYLASE"/>
    <property type="match status" value="1"/>
</dbReference>
<dbReference type="EMBL" id="LFJN01000039">
    <property type="protein sequence ID" value="KPI35545.1"/>
    <property type="molecule type" value="Genomic_DNA"/>
</dbReference>
<dbReference type="SUPFAM" id="SSF102588">
    <property type="entry name" value="LmbE-like"/>
    <property type="match status" value="1"/>
</dbReference>